<evidence type="ECO:0000313" key="2">
    <source>
        <dbReference type="WBParaSite" id="JU765_v2.g3660.t1"/>
    </source>
</evidence>
<evidence type="ECO:0000313" key="1">
    <source>
        <dbReference type="Proteomes" id="UP000887576"/>
    </source>
</evidence>
<proteinExistence type="predicted"/>
<name>A0AC34R5U4_9BILA</name>
<accession>A0AC34R5U4</accession>
<dbReference type="Proteomes" id="UP000887576">
    <property type="component" value="Unplaced"/>
</dbReference>
<dbReference type="WBParaSite" id="JU765_v2.g3660.t1">
    <property type="protein sequence ID" value="JU765_v2.g3660.t1"/>
    <property type="gene ID" value="JU765_v2.g3660"/>
</dbReference>
<reference evidence="2" key="1">
    <citation type="submission" date="2022-11" db="UniProtKB">
        <authorList>
            <consortium name="WormBaseParasite"/>
        </authorList>
    </citation>
    <scope>IDENTIFICATION</scope>
</reference>
<organism evidence="1 2">
    <name type="scientific">Panagrolaimus sp. JU765</name>
    <dbReference type="NCBI Taxonomy" id="591449"/>
    <lineage>
        <taxon>Eukaryota</taxon>
        <taxon>Metazoa</taxon>
        <taxon>Ecdysozoa</taxon>
        <taxon>Nematoda</taxon>
        <taxon>Chromadorea</taxon>
        <taxon>Rhabditida</taxon>
        <taxon>Tylenchina</taxon>
        <taxon>Panagrolaimomorpha</taxon>
        <taxon>Panagrolaimoidea</taxon>
        <taxon>Panagrolaimidae</taxon>
        <taxon>Panagrolaimus</taxon>
    </lineage>
</organism>
<protein>
    <submittedName>
        <fullName evidence="2">Uncharacterized protein</fullName>
    </submittedName>
</protein>
<sequence>MSKRRVTDEDGMPDPKVSKAADMDDTTSSKPIMNYPEEETKLPSTYSSESNTTEQKNAVSLQLQVTDDVSNPVKLCSDLYDDIFAGYSNALQVLHKEGKKISFDDVIRFCFIGKESFFLVLKMMKTAKKVVFNDDKIKIVTMDDYEFYHPIPNVSKIVGPSSKSMKPTDKLNNFVMKMLEIAVPSVSEIKMNTRN</sequence>